<accession>A0A3M7L0E3</accession>
<dbReference type="GO" id="GO:0034314">
    <property type="term" value="P:Arp2/3 complex-mediated actin nucleation"/>
    <property type="evidence" value="ECO:0007669"/>
    <property type="project" value="InterPro"/>
</dbReference>
<dbReference type="PANTHER" id="PTHR10539:SF0">
    <property type="entry name" value="26S PROTEASOME NON-ATPASE REGULATORY SUBUNIT 13"/>
    <property type="match status" value="1"/>
</dbReference>
<name>A0A3M7L0E3_AUXPR</name>
<gene>
    <name evidence="8" type="ORF">APUTEX25_000117</name>
</gene>
<comment type="similarity">
    <text evidence="2">Belongs to the proteasome subunit S11 family.</text>
</comment>
<dbReference type="Proteomes" id="UP000279271">
    <property type="component" value="Unassembled WGS sequence"/>
</dbReference>
<dbReference type="Gene3D" id="3.30.1460.20">
    <property type="match status" value="1"/>
</dbReference>
<dbReference type="GO" id="GO:0005829">
    <property type="term" value="C:cytosol"/>
    <property type="evidence" value="ECO:0007669"/>
    <property type="project" value="TreeGrafter"/>
</dbReference>
<keyword evidence="5" id="KW-0009">Actin-binding</keyword>
<keyword evidence="4" id="KW-0647">Proteasome</keyword>
<evidence type="ECO:0000256" key="2">
    <source>
        <dbReference type="ARBA" id="ARBA00006207"/>
    </source>
</evidence>
<evidence type="ECO:0000313" key="9">
    <source>
        <dbReference type="Proteomes" id="UP000279271"/>
    </source>
</evidence>
<evidence type="ECO:0000256" key="3">
    <source>
        <dbReference type="ARBA" id="ARBA00022490"/>
    </source>
</evidence>
<dbReference type="GO" id="GO:0030041">
    <property type="term" value="P:actin filament polymerization"/>
    <property type="evidence" value="ECO:0007669"/>
    <property type="project" value="InterPro"/>
</dbReference>
<dbReference type="GO" id="GO:0005885">
    <property type="term" value="C:Arp2/3 protein complex"/>
    <property type="evidence" value="ECO:0007669"/>
    <property type="project" value="InterPro"/>
</dbReference>
<evidence type="ECO:0000256" key="5">
    <source>
        <dbReference type="ARBA" id="ARBA00023203"/>
    </source>
</evidence>
<comment type="subcellular location">
    <subcellularLocation>
        <location evidence="1">Cytoplasm</location>
        <location evidence="1">Cytoskeleton</location>
    </subcellularLocation>
</comment>
<dbReference type="SMART" id="SM00088">
    <property type="entry name" value="PINT"/>
    <property type="match status" value="1"/>
</dbReference>
<proteinExistence type="inferred from homology"/>
<evidence type="ECO:0000256" key="4">
    <source>
        <dbReference type="ARBA" id="ARBA00022942"/>
    </source>
</evidence>
<evidence type="ECO:0000313" key="8">
    <source>
        <dbReference type="EMBL" id="RMZ55534.1"/>
    </source>
</evidence>
<dbReference type="GO" id="GO:0008541">
    <property type="term" value="C:proteasome regulatory particle, lid subcomplex"/>
    <property type="evidence" value="ECO:0007669"/>
    <property type="project" value="TreeGrafter"/>
</dbReference>
<dbReference type="GO" id="GO:0005198">
    <property type="term" value="F:structural molecule activity"/>
    <property type="evidence" value="ECO:0007669"/>
    <property type="project" value="TreeGrafter"/>
</dbReference>
<dbReference type="GO" id="GO:0006511">
    <property type="term" value="P:ubiquitin-dependent protein catabolic process"/>
    <property type="evidence" value="ECO:0007669"/>
    <property type="project" value="TreeGrafter"/>
</dbReference>
<feature type="domain" description="PCI" evidence="7">
    <location>
        <begin position="177"/>
        <end position="348"/>
    </location>
</feature>
<dbReference type="GO" id="GO:0005634">
    <property type="term" value="C:nucleus"/>
    <property type="evidence" value="ECO:0007669"/>
    <property type="project" value="TreeGrafter"/>
</dbReference>
<comment type="caution">
    <text evidence="8">The sequence shown here is derived from an EMBL/GenBank/DDBJ whole genome shotgun (WGS) entry which is preliminary data.</text>
</comment>
<dbReference type="EMBL" id="QOKY01000160">
    <property type="protein sequence ID" value="RMZ55534.1"/>
    <property type="molecule type" value="Genomic_DNA"/>
</dbReference>
<evidence type="ECO:0000259" key="7">
    <source>
        <dbReference type="PROSITE" id="PS50250"/>
    </source>
</evidence>
<keyword evidence="3" id="KW-0963">Cytoplasm</keyword>
<dbReference type="Pfam" id="PF01399">
    <property type="entry name" value="PCI"/>
    <property type="match status" value="1"/>
</dbReference>
<dbReference type="PROSITE" id="PS50250">
    <property type="entry name" value="PCI"/>
    <property type="match status" value="1"/>
</dbReference>
<dbReference type="SUPFAM" id="SSF46785">
    <property type="entry name" value="Winged helix' DNA-binding domain"/>
    <property type="match status" value="1"/>
</dbReference>
<dbReference type="GO" id="GO:0003779">
    <property type="term" value="F:actin binding"/>
    <property type="evidence" value="ECO:0007669"/>
    <property type="project" value="UniProtKB-KW"/>
</dbReference>
<reference evidence="9" key="1">
    <citation type="journal article" date="2018" name="Algal Res.">
        <title>Characterization of plant carbon substrate utilization by Auxenochlorella protothecoides.</title>
        <authorList>
            <person name="Vogler B.W."/>
            <person name="Starkenburg S.R."/>
            <person name="Sudasinghe N."/>
            <person name="Schambach J.Y."/>
            <person name="Rollin J.A."/>
            <person name="Pattathil S."/>
            <person name="Barry A.N."/>
        </authorList>
    </citation>
    <scope>NUCLEOTIDE SEQUENCE [LARGE SCALE GENOMIC DNA]</scope>
    <source>
        <strain evidence="9">UTEX 25</strain>
    </source>
</reference>
<dbReference type="PANTHER" id="PTHR10539">
    <property type="entry name" value="26S PROTEASOME NON-ATPASE REGULATORY SUBUNIT 13"/>
    <property type="match status" value="1"/>
</dbReference>
<dbReference type="InterPro" id="IPR035298">
    <property type="entry name" value="PSMD13"/>
</dbReference>
<sequence>MDRQQVYLQETASRRPDLAEDLTTLGELYHKKLWHELSVKLEELINTPRLQEDGVLIALYQNFIASFAPHINLLKLAVFAVAASKQIKNPDEGVAFLQDVITGLENLKLAAAVQPILYLKMHVAQYDQAAGRWEEANKALEAGEKQLQGLQEVDPSVSAAVHYVAMSHHKAQQQYGDFYKAALLYLAHVRQETLPADTRLALAVDVSLAALLGKTVYSFGELLLHPIVEVLQNSAFAWLYELLVAFNNGDIHGYDSLCVTHAAKLNAQPALVQHERQLREKITILSLTEMVSSLPAEDRTLTLEAIGQRTKLPLDGVEFLLMKALSLHLLEGVIDQVAGTVQVSWVQPRVLTMDQVQRLKGRLDAWVGQVAGVQLSLQEAAVGLVPATHTVASMTASATRGTYLAEVRQAITQALCLMDYPSPHVEGHNKPVIEVEGPGHALIAAPIVLTRGAQEGCLVEHSINSSRISLRFKAQDEVERCIIDTHLKFLMHRAEDLGIVRKIPMAGYDVTFLITHAHLTTLSPGLLCDLLVTSSPSITTTSLSNSMQFLENFGTEVKASKLMLKTRSRIAVDGFWGTTQDLQAGD</sequence>
<protein>
    <recommendedName>
        <fullName evidence="7">PCI domain-containing protein</fullName>
    </recommendedName>
</protein>
<dbReference type="InterPro" id="IPR008384">
    <property type="entry name" value="ARPC4"/>
</dbReference>
<dbReference type="SUPFAM" id="SSF69645">
    <property type="entry name" value="Arp2/3 complex subunits"/>
    <property type="match status" value="1"/>
</dbReference>
<keyword evidence="6" id="KW-0206">Cytoskeleton</keyword>
<dbReference type="AlphaFoldDB" id="A0A3M7L0E3"/>
<dbReference type="Pfam" id="PF22037">
    <property type="entry name" value="PSD13_N"/>
    <property type="match status" value="1"/>
</dbReference>
<organism evidence="8 9">
    <name type="scientific">Auxenochlorella protothecoides</name>
    <name type="common">Green microalga</name>
    <name type="synonym">Chlorella protothecoides</name>
    <dbReference type="NCBI Taxonomy" id="3075"/>
    <lineage>
        <taxon>Eukaryota</taxon>
        <taxon>Viridiplantae</taxon>
        <taxon>Chlorophyta</taxon>
        <taxon>core chlorophytes</taxon>
        <taxon>Trebouxiophyceae</taxon>
        <taxon>Chlorellales</taxon>
        <taxon>Chlorellaceae</taxon>
        <taxon>Auxenochlorella</taxon>
    </lineage>
</organism>
<evidence type="ECO:0000256" key="6">
    <source>
        <dbReference type="ARBA" id="ARBA00023212"/>
    </source>
</evidence>
<dbReference type="InterPro" id="IPR036390">
    <property type="entry name" value="WH_DNA-bd_sf"/>
</dbReference>
<dbReference type="InterPro" id="IPR000717">
    <property type="entry name" value="PCI_dom"/>
</dbReference>
<evidence type="ECO:0000256" key="1">
    <source>
        <dbReference type="ARBA" id="ARBA00004245"/>
    </source>
</evidence>
<dbReference type="InterPro" id="IPR054179">
    <property type="entry name" value="PSD13_N"/>
</dbReference>
<dbReference type="Pfam" id="PF05856">
    <property type="entry name" value="ARPC4"/>
    <property type="match status" value="1"/>
</dbReference>
<dbReference type="InterPro" id="IPR034666">
    <property type="entry name" value="ARPC2/4"/>
</dbReference>